<proteinExistence type="predicted"/>
<comment type="caution">
    <text evidence="1">The sequence shown here is derived from an EMBL/GenBank/DDBJ whole genome shotgun (WGS) entry which is preliminary data.</text>
</comment>
<gene>
    <name evidence="1" type="ORF">EVJ58_g10359</name>
</gene>
<dbReference type="Proteomes" id="UP000298390">
    <property type="component" value="Unassembled WGS sequence"/>
</dbReference>
<dbReference type="EMBL" id="SEKV01001098">
    <property type="protein sequence ID" value="TFY51828.1"/>
    <property type="molecule type" value="Genomic_DNA"/>
</dbReference>
<organism evidence="1 2">
    <name type="scientific">Rhodofomes roseus</name>
    <dbReference type="NCBI Taxonomy" id="34475"/>
    <lineage>
        <taxon>Eukaryota</taxon>
        <taxon>Fungi</taxon>
        <taxon>Dikarya</taxon>
        <taxon>Basidiomycota</taxon>
        <taxon>Agaricomycotina</taxon>
        <taxon>Agaricomycetes</taxon>
        <taxon>Polyporales</taxon>
        <taxon>Rhodofomes</taxon>
    </lineage>
</organism>
<accession>A0A4Y9XPY1</accession>
<name>A0A4Y9XPY1_9APHY</name>
<evidence type="ECO:0000313" key="1">
    <source>
        <dbReference type="EMBL" id="TFY51828.1"/>
    </source>
</evidence>
<dbReference type="AlphaFoldDB" id="A0A4Y9XPY1"/>
<reference evidence="1 2" key="1">
    <citation type="submission" date="2019-01" db="EMBL/GenBank/DDBJ databases">
        <title>Genome sequencing of the rare red list fungi Fomitopsis rosea.</title>
        <authorList>
            <person name="Buettner E."/>
            <person name="Kellner H."/>
        </authorList>
    </citation>
    <scope>NUCLEOTIDE SEQUENCE [LARGE SCALE GENOMIC DNA]</scope>
    <source>
        <strain evidence="1 2">DSM 105464</strain>
    </source>
</reference>
<evidence type="ECO:0000313" key="2">
    <source>
        <dbReference type="Proteomes" id="UP000298390"/>
    </source>
</evidence>
<sequence>MQTQHASDTLLPLYEWPPNCVNVSPPIYVNLGGPVGNRGIQKDASQLQSSEALFPLPVTVSCKTLQQAEHICELQTCFDVAGEQVGPSRRIIKDIVLALIRSEDEIVVPLGSTKQAYPVLKGRFVGVAVDWPYCYSETKASYVRSTYNSNPTWTKLPTAQQAIIYYLTGGGEGTGVAPLPRELAPSIIKILAALFTAPEGRTVPEWSGIPELEGELLGHVARPLCSASASVYPPDTARSPNDIDAVESAITQDSAFHTDVITESRFTSAGLSLSRPELYAIVGIIVSGTVGYTDGA</sequence>
<protein>
    <submittedName>
        <fullName evidence="1">Uncharacterized protein</fullName>
    </submittedName>
</protein>